<name>A0ABW7XF45_9MICO</name>
<sequence>MTGHAIVVGGGIGGLATALALHRVGWDATVLERASELGEVGAGMSQAPNALRALAELGVEAEARAVGVPTYSANNLRRADGRYLQRARPVDPTPLLAFHRADLHRVLLDAAPGDWLRTNAEVTDVRQDGDGMTVVAGGTEYRADLVVGADGIHSAVRSAVWPDAEPPRHLGRTAWLGVADVAGLSGDLSGSVTMGNGDLFLIHPVSRGRAYWALLTSEPAAGVRYDDEKATALDHVADWHHPVPDLVRATPDEAVIHTDIRELPPLDTYVRGRAVLLGDAAHAMSPDRGQGAGHSLEDAVVLAHALATEPTVEVALARYDAERRPRDQATARGARADGARTASRTGQRVLMTMVQLMPAALWRKGLAPDGNPTWRWAPPPLTK</sequence>
<dbReference type="EMBL" id="JBIRYI010000002">
    <property type="protein sequence ID" value="MFI2486106.1"/>
    <property type="molecule type" value="Genomic_DNA"/>
</dbReference>
<dbReference type="InterPro" id="IPR050493">
    <property type="entry name" value="FAD-dep_Monooxygenase_BioMet"/>
</dbReference>
<keyword evidence="2 5" id="KW-0503">Monooxygenase</keyword>
<keyword evidence="1" id="KW-0560">Oxidoreductase</keyword>
<protein>
    <submittedName>
        <fullName evidence="5">FAD-dependent monooxygenase</fullName>
    </submittedName>
</protein>
<dbReference type="Proteomes" id="UP001611580">
    <property type="component" value="Unassembled WGS sequence"/>
</dbReference>
<feature type="region of interest" description="Disordered" evidence="3">
    <location>
        <begin position="320"/>
        <end position="344"/>
    </location>
</feature>
<organism evidence="5 6">
    <name type="scientific">Promicromonospora kroppenstedtii</name>
    <dbReference type="NCBI Taxonomy" id="440482"/>
    <lineage>
        <taxon>Bacteria</taxon>
        <taxon>Bacillati</taxon>
        <taxon>Actinomycetota</taxon>
        <taxon>Actinomycetes</taxon>
        <taxon>Micrococcales</taxon>
        <taxon>Promicromonosporaceae</taxon>
        <taxon>Promicromonospora</taxon>
    </lineage>
</organism>
<dbReference type="InterPro" id="IPR036188">
    <property type="entry name" value="FAD/NAD-bd_sf"/>
</dbReference>
<dbReference type="GO" id="GO:0004497">
    <property type="term" value="F:monooxygenase activity"/>
    <property type="evidence" value="ECO:0007669"/>
    <property type="project" value="UniProtKB-KW"/>
</dbReference>
<evidence type="ECO:0000259" key="4">
    <source>
        <dbReference type="Pfam" id="PF01494"/>
    </source>
</evidence>
<comment type="caution">
    <text evidence="5">The sequence shown here is derived from an EMBL/GenBank/DDBJ whole genome shotgun (WGS) entry which is preliminary data.</text>
</comment>
<dbReference type="InterPro" id="IPR002938">
    <property type="entry name" value="FAD-bd"/>
</dbReference>
<dbReference type="PANTHER" id="PTHR13789:SF309">
    <property type="entry name" value="PUTATIVE (AFU_ORTHOLOGUE AFUA_6G14510)-RELATED"/>
    <property type="match status" value="1"/>
</dbReference>
<evidence type="ECO:0000256" key="1">
    <source>
        <dbReference type="ARBA" id="ARBA00023002"/>
    </source>
</evidence>
<gene>
    <name evidence="5" type="ORF">ACH47X_04310</name>
</gene>
<accession>A0ABW7XF45</accession>
<dbReference type="PANTHER" id="PTHR13789">
    <property type="entry name" value="MONOOXYGENASE"/>
    <property type="match status" value="1"/>
</dbReference>
<evidence type="ECO:0000313" key="6">
    <source>
        <dbReference type="Proteomes" id="UP001611580"/>
    </source>
</evidence>
<dbReference type="Gene3D" id="3.50.50.60">
    <property type="entry name" value="FAD/NAD(P)-binding domain"/>
    <property type="match status" value="1"/>
</dbReference>
<reference evidence="5 6" key="1">
    <citation type="submission" date="2024-10" db="EMBL/GenBank/DDBJ databases">
        <title>The Natural Products Discovery Center: Release of the First 8490 Sequenced Strains for Exploring Actinobacteria Biosynthetic Diversity.</title>
        <authorList>
            <person name="Kalkreuter E."/>
            <person name="Kautsar S.A."/>
            <person name="Yang D."/>
            <person name="Bader C.D."/>
            <person name="Teijaro C.N."/>
            <person name="Fluegel L."/>
            <person name="Davis C.M."/>
            <person name="Simpson J.R."/>
            <person name="Lauterbach L."/>
            <person name="Steele A.D."/>
            <person name="Gui C."/>
            <person name="Meng S."/>
            <person name="Li G."/>
            <person name="Viehrig K."/>
            <person name="Ye F."/>
            <person name="Su P."/>
            <person name="Kiefer A.F."/>
            <person name="Nichols A."/>
            <person name="Cepeda A.J."/>
            <person name="Yan W."/>
            <person name="Fan B."/>
            <person name="Jiang Y."/>
            <person name="Adhikari A."/>
            <person name="Zheng C.-J."/>
            <person name="Schuster L."/>
            <person name="Cowan T.M."/>
            <person name="Smanski M.J."/>
            <person name="Chevrette M.G."/>
            <person name="De Carvalho L.P.S."/>
            <person name="Shen B."/>
        </authorList>
    </citation>
    <scope>NUCLEOTIDE SEQUENCE [LARGE SCALE GENOMIC DNA]</scope>
    <source>
        <strain evidence="5 6">NPDC019481</strain>
    </source>
</reference>
<dbReference type="SUPFAM" id="SSF51905">
    <property type="entry name" value="FAD/NAD(P)-binding domain"/>
    <property type="match status" value="1"/>
</dbReference>
<evidence type="ECO:0000313" key="5">
    <source>
        <dbReference type="EMBL" id="MFI2486106.1"/>
    </source>
</evidence>
<keyword evidence="6" id="KW-1185">Reference proteome</keyword>
<dbReference type="RefSeq" id="WP_397401742.1">
    <property type="nucleotide sequence ID" value="NZ_JBIRYI010000002.1"/>
</dbReference>
<feature type="domain" description="FAD-binding" evidence="4">
    <location>
        <begin position="5"/>
        <end position="332"/>
    </location>
</feature>
<evidence type="ECO:0000256" key="2">
    <source>
        <dbReference type="ARBA" id="ARBA00023033"/>
    </source>
</evidence>
<dbReference type="Pfam" id="PF01494">
    <property type="entry name" value="FAD_binding_3"/>
    <property type="match status" value="1"/>
</dbReference>
<feature type="compositionally biased region" description="Basic and acidic residues" evidence="3">
    <location>
        <begin position="320"/>
        <end position="338"/>
    </location>
</feature>
<evidence type="ECO:0000256" key="3">
    <source>
        <dbReference type="SAM" id="MobiDB-lite"/>
    </source>
</evidence>
<dbReference type="PRINTS" id="PR00420">
    <property type="entry name" value="RNGMNOXGNASE"/>
</dbReference>
<proteinExistence type="predicted"/>